<protein>
    <submittedName>
        <fullName evidence="1">Uncharacterized protein</fullName>
    </submittedName>
</protein>
<proteinExistence type="predicted"/>
<dbReference type="AlphaFoldDB" id="A0A9J5XV36"/>
<sequence length="72" mass="8374">MKPTFKGKRMPKEKYISKIEELRILLNLFDVLRAKLDQRKKQLIKHADEKVATEIDANDNNGNWGEENGAHP</sequence>
<dbReference type="EMBL" id="JACXVP010000008">
    <property type="protein sequence ID" value="KAG5592179.1"/>
    <property type="molecule type" value="Genomic_DNA"/>
</dbReference>
<organism evidence="1 2">
    <name type="scientific">Solanum commersonii</name>
    <name type="common">Commerson's wild potato</name>
    <name type="synonym">Commerson's nightshade</name>
    <dbReference type="NCBI Taxonomy" id="4109"/>
    <lineage>
        <taxon>Eukaryota</taxon>
        <taxon>Viridiplantae</taxon>
        <taxon>Streptophyta</taxon>
        <taxon>Embryophyta</taxon>
        <taxon>Tracheophyta</taxon>
        <taxon>Spermatophyta</taxon>
        <taxon>Magnoliopsida</taxon>
        <taxon>eudicotyledons</taxon>
        <taxon>Gunneridae</taxon>
        <taxon>Pentapetalae</taxon>
        <taxon>asterids</taxon>
        <taxon>lamiids</taxon>
        <taxon>Solanales</taxon>
        <taxon>Solanaceae</taxon>
        <taxon>Solanoideae</taxon>
        <taxon>Solaneae</taxon>
        <taxon>Solanum</taxon>
    </lineage>
</organism>
<dbReference type="OrthoDB" id="1304063at2759"/>
<keyword evidence="2" id="KW-1185">Reference proteome</keyword>
<name>A0A9J5XV36_SOLCO</name>
<gene>
    <name evidence="1" type="ORF">H5410_042693</name>
</gene>
<dbReference type="Proteomes" id="UP000824120">
    <property type="component" value="Chromosome 8"/>
</dbReference>
<evidence type="ECO:0000313" key="1">
    <source>
        <dbReference type="EMBL" id="KAG5592179.1"/>
    </source>
</evidence>
<comment type="caution">
    <text evidence="1">The sequence shown here is derived from an EMBL/GenBank/DDBJ whole genome shotgun (WGS) entry which is preliminary data.</text>
</comment>
<reference evidence="1 2" key="1">
    <citation type="submission" date="2020-09" db="EMBL/GenBank/DDBJ databases">
        <title>De no assembly of potato wild relative species, Solanum commersonii.</title>
        <authorList>
            <person name="Cho K."/>
        </authorList>
    </citation>
    <scope>NUCLEOTIDE SEQUENCE [LARGE SCALE GENOMIC DNA]</scope>
    <source>
        <strain evidence="1">LZ3.2</strain>
        <tissue evidence="1">Leaf</tissue>
    </source>
</reference>
<accession>A0A9J5XV36</accession>
<evidence type="ECO:0000313" key="2">
    <source>
        <dbReference type="Proteomes" id="UP000824120"/>
    </source>
</evidence>